<dbReference type="Proteomes" id="UP000184476">
    <property type="component" value="Unassembled WGS sequence"/>
</dbReference>
<evidence type="ECO:0000313" key="2">
    <source>
        <dbReference type="EMBL" id="SHF19869.1"/>
    </source>
</evidence>
<reference evidence="2 3" key="1">
    <citation type="submission" date="2016-11" db="EMBL/GenBank/DDBJ databases">
        <authorList>
            <person name="Jaros S."/>
            <person name="Januszkiewicz K."/>
            <person name="Wedrychowicz H."/>
        </authorList>
    </citation>
    <scope>NUCLEOTIDE SEQUENCE [LARGE SCALE GENOMIC DNA]</scope>
    <source>
        <strain evidence="2 3">DSM 44666</strain>
    </source>
</reference>
<proteinExistence type="predicted"/>
<dbReference type="EMBL" id="FQVL01000010">
    <property type="protein sequence ID" value="SHF19869.1"/>
    <property type="molecule type" value="Genomic_DNA"/>
</dbReference>
<gene>
    <name evidence="2" type="ORF">SAMN05444392_11037</name>
</gene>
<evidence type="ECO:0000313" key="3">
    <source>
        <dbReference type="Proteomes" id="UP000184476"/>
    </source>
</evidence>
<dbReference type="AlphaFoldDB" id="A0A1M4ZP92"/>
<organism evidence="2 3">
    <name type="scientific">Seinonella peptonophila</name>
    <dbReference type="NCBI Taxonomy" id="112248"/>
    <lineage>
        <taxon>Bacteria</taxon>
        <taxon>Bacillati</taxon>
        <taxon>Bacillota</taxon>
        <taxon>Bacilli</taxon>
        <taxon>Bacillales</taxon>
        <taxon>Thermoactinomycetaceae</taxon>
        <taxon>Seinonella</taxon>
    </lineage>
</organism>
<evidence type="ECO:0000256" key="1">
    <source>
        <dbReference type="SAM" id="MobiDB-lite"/>
    </source>
</evidence>
<feature type="compositionally biased region" description="Low complexity" evidence="1">
    <location>
        <begin position="53"/>
        <end position="65"/>
    </location>
</feature>
<keyword evidence="3" id="KW-1185">Reference proteome</keyword>
<feature type="region of interest" description="Disordered" evidence="1">
    <location>
        <begin position="53"/>
        <end position="73"/>
    </location>
</feature>
<dbReference type="RefSeq" id="WP_139279120.1">
    <property type="nucleotide sequence ID" value="NZ_FQVL01000010.1"/>
</dbReference>
<accession>A0A1M4ZP92</accession>
<protein>
    <submittedName>
        <fullName evidence="2">Uncharacterized protein</fullName>
    </submittedName>
</protein>
<sequence>MNSKLAKRGKLAHFMANRKRSNMTTLAALASLALGGFGVYGITNSLQSEQLDKSSSVSSVQKNSSPPEQLSDRVAEVDCKNLTDQDFALLSSGEMMLKDQSRINISESPQENPKEFISTSHIYEVSFLGDHSSPRLYTNHTPEATKDVSDQKIVLFEDKLKDLVDFNKEVSNYAYAICVQDQQNGYVMDGDGATVYNLYEKD</sequence>
<name>A0A1M4ZP92_9BACL</name>